<feature type="transmembrane region" description="Helical" evidence="1">
    <location>
        <begin position="306"/>
        <end position="326"/>
    </location>
</feature>
<dbReference type="RefSeq" id="WP_056958458.1">
    <property type="nucleotide sequence ID" value="NZ_AYYN01000031.1"/>
</dbReference>
<evidence type="ECO:0000256" key="1">
    <source>
        <dbReference type="SAM" id="Phobius"/>
    </source>
</evidence>
<gene>
    <name evidence="2" type="ORF">FC48_GL001395</name>
</gene>
<name>A0A0R2BKP5_9LACO</name>
<reference evidence="2 3" key="1">
    <citation type="journal article" date="2015" name="Genome Announc.">
        <title>Expanding the biotechnology potential of lactobacilli through comparative genomics of 213 strains and associated genera.</title>
        <authorList>
            <person name="Sun Z."/>
            <person name="Harris H.M."/>
            <person name="McCann A."/>
            <person name="Guo C."/>
            <person name="Argimon S."/>
            <person name="Zhang W."/>
            <person name="Yang X."/>
            <person name="Jeffery I.B."/>
            <person name="Cooney J.C."/>
            <person name="Kagawa T.F."/>
            <person name="Liu W."/>
            <person name="Song Y."/>
            <person name="Salvetti E."/>
            <person name="Wrobel A."/>
            <person name="Rasinkangas P."/>
            <person name="Parkhill J."/>
            <person name="Rea M.C."/>
            <person name="O'Sullivan O."/>
            <person name="Ritari J."/>
            <person name="Douillard F.P."/>
            <person name="Paul Ross R."/>
            <person name="Yang R."/>
            <person name="Briner A.E."/>
            <person name="Felis G.E."/>
            <person name="de Vos W.M."/>
            <person name="Barrangou R."/>
            <person name="Klaenhammer T.R."/>
            <person name="Caufield P.W."/>
            <person name="Cui Y."/>
            <person name="Zhang H."/>
            <person name="O'Toole P.W."/>
        </authorList>
    </citation>
    <scope>NUCLEOTIDE SEQUENCE [LARGE SCALE GENOMIC DNA]</scope>
    <source>
        <strain evidence="2 3">DSM 20452</strain>
    </source>
</reference>
<dbReference type="PATRIC" id="fig|1423772.3.peg.1486"/>
<keyword evidence="1" id="KW-0472">Membrane</keyword>
<feature type="transmembrane region" description="Helical" evidence="1">
    <location>
        <begin position="96"/>
        <end position="115"/>
    </location>
</feature>
<evidence type="ECO:0000313" key="2">
    <source>
        <dbReference type="EMBL" id="KRM76697.1"/>
    </source>
</evidence>
<comment type="caution">
    <text evidence="2">The sequence shown here is derived from an EMBL/GenBank/DDBJ whole genome shotgun (WGS) entry which is preliminary data.</text>
</comment>
<feature type="transmembrane region" description="Helical" evidence="1">
    <location>
        <begin position="520"/>
        <end position="540"/>
    </location>
</feature>
<dbReference type="AlphaFoldDB" id="A0A0R2BKP5"/>
<evidence type="ECO:0008006" key="4">
    <source>
        <dbReference type="Google" id="ProtNLM"/>
    </source>
</evidence>
<dbReference type="Proteomes" id="UP000051612">
    <property type="component" value="Unassembled WGS sequence"/>
</dbReference>
<evidence type="ECO:0000313" key="3">
    <source>
        <dbReference type="Proteomes" id="UP000051612"/>
    </source>
</evidence>
<feature type="transmembrane region" description="Helical" evidence="1">
    <location>
        <begin position="338"/>
        <end position="359"/>
    </location>
</feature>
<feature type="transmembrane region" description="Helical" evidence="1">
    <location>
        <begin position="151"/>
        <end position="168"/>
    </location>
</feature>
<protein>
    <recommendedName>
        <fullName evidence="4">Membrane protein 6-pyruvoyl-tetrahydropterin synthase-related domain-containing protein</fullName>
    </recommendedName>
</protein>
<keyword evidence="1" id="KW-1133">Transmembrane helix</keyword>
<feature type="transmembrane region" description="Helical" evidence="1">
    <location>
        <begin position="188"/>
        <end position="210"/>
    </location>
</feature>
<accession>A0A0R2BKP5</accession>
<sequence length="554" mass="63386">MKRRKIILMSIFVLGAVFASYPAFCTHYFKATFDGQIHLIKFEAVTEALKHFTLPQLVNFMGYQNVGEAFNGMYPWLSGLIFIIPRLFISEPIYALFAGFVLLNLITMVNTYLLTRHLTTNVYWRLLGVTVYEFNAYHMTVMYGRNAFGEMLAYTFLPLIFLGYMQILDQKSKGIWALGIGMGMVMNSHVISALFSVIILVIIEGVRICFCKTTIKEIIRMVYAGIVAILISCYTLGNMLLLMTKNNLMTPWKALLPIIPDQMWDSMLTNNMSDKTSNSWNMGLIAFVIFIALIIQLFKADKVGEWKYWIIGALVLYFLTLSWIPYPEILATTFLGNIQFLGRLLSFIIIFIVIGMCQYLEKYGMALAPKLCLMIASVLLIAMSASGVKNFHDAIGDDAVRYYLNNKNYLSELEHGKYGWYDYMISAPGKEKRWLFDINSDDIPKRYEIKATYGSLAFKVNAEQVGRLKLPFLLYNGVKYNVKVNGQVVKNFNDGQLLTIMAKKKTNSVEISSEVPKFNYITFGLTMVALIVGYIMLFVTNLRGDWIWQKDYQL</sequence>
<keyword evidence="1" id="KW-0812">Transmembrane</keyword>
<organism evidence="2 3">
    <name type="scientific">Ligilactobacillus murinus DSM 20452 = NBRC 14221</name>
    <dbReference type="NCBI Taxonomy" id="1423772"/>
    <lineage>
        <taxon>Bacteria</taxon>
        <taxon>Bacillati</taxon>
        <taxon>Bacillota</taxon>
        <taxon>Bacilli</taxon>
        <taxon>Lactobacillales</taxon>
        <taxon>Lactobacillaceae</taxon>
        <taxon>Ligilactobacillus</taxon>
    </lineage>
</organism>
<dbReference type="EMBL" id="AYYN01000031">
    <property type="protein sequence ID" value="KRM76697.1"/>
    <property type="molecule type" value="Genomic_DNA"/>
</dbReference>
<proteinExistence type="predicted"/>
<feature type="transmembrane region" description="Helical" evidence="1">
    <location>
        <begin position="280"/>
        <end position="299"/>
    </location>
</feature>
<feature type="transmembrane region" description="Helical" evidence="1">
    <location>
        <begin position="222"/>
        <end position="243"/>
    </location>
</feature>
<feature type="transmembrane region" description="Helical" evidence="1">
    <location>
        <begin position="371"/>
        <end position="388"/>
    </location>
</feature>